<name>A0AAV4NF82_CAEEX</name>
<evidence type="ECO:0008006" key="4">
    <source>
        <dbReference type="Google" id="ProtNLM"/>
    </source>
</evidence>
<feature type="region of interest" description="Disordered" evidence="1">
    <location>
        <begin position="116"/>
        <end position="149"/>
    </location>
</feature>
<reference evidence="2 3" key="1">
    <citation type="submission" date="2021-06" db="EMBL/GenBank/DDBJ databases">
        <title>Caerostris extrusa draft genome.</title>
        <authorList>
            <person name="Kono N."/>
            <person name="Arakawa K."/>
        </authorList>
    </citation>
    <scope>NUCLEOTIDE SEQUENCE [LARGE SCALE GENOMIC DNA]</scope>
</reference>
<protein>
    <recommendedName>
        <fullName evidence="4">Ribosomal protein S11</fullName>
    </recommendedName>
</protein>
<dbReference type="AlphaFoldDB" id="A0AAV4NF82"/>
<feature type="compositionally biased region" description="Polar residues" evidence="1">
    <location>
        <begin position="126"/>
        <end position="142"/>
    </location>
</feature>
<evidence type="ECO:0000313" key="2">
    <source>
        <dbReference type="EMBL" id="GIX82079.1"/>
    </source>
</evidence>
<organism evidence="2 3">
    <name type="scientific">Caerostris extrusa</name>
    <name type="common">Bark spider</name>
    <name type="synonym">Caerostris bankana</name>
    <dbReference type="NCBI Taxonomy" id="172846"/>
    <lineage>
        <taxon>Eukaryota</taxon>
        <taxon>Metazoa</taxon>
        <taxon>Ecdysozoa</taxon>
        <taxon>Arthropoda</taxon>
        <taxon>Chelicerata</taxon>
        <taxon>Arachnida</taxon>
        <taxon>Araneae</taxon>
        <taxon>Araneomorphae</taxon>
        <taxon>Entelegynae</taxon>
        <taxon>Araneoidea</taxon>
        <taxon>Araneidae</taxon>
        <taxon>Caerostris</taxon>
    </lineage>
</organism>
<gene>
    <name evidence="2" type="ORF">CEXT_159791</name>
</gene>
<comment type="caution">
    <text evidence="2">The sequence shown here is derived from an EMBL/GenBank/DDBJ whole genome shotgun (WGS) entry which is preliminary data.</text>
</comment>
<accession>A0AAV4NF82</accession>
<evidence type="ECO:0000313" key="3">
    <source>
        <dbReference type="Proteomes" id="UP001054945"/>
    </source>
</evidence>
<proteinExistence type="predicted"/>
<dbReference type="Proteomes" id="UP001054945">
    <property type="component" value="Unassembled WGS sequence"/>
</dbReference>
<keyword evidence="3" id="KW-1185">Reference proteome</keyword>
<evidence type="ECO:0000256" key="1">
    <source>
        <dbReference type="SAM" id="MobiDB-lite"/>
    </source>
</evidence>
<sequence>MSITSKSTSISKEMSVEESYSKTSSSVSSSVMSSKMESSKSFRSSTLGDLFWHIFRGQQNRFRHRRRHERTCCRIKNVLIRKEFFCGAKRKQFFLRKVGIVFFSGHSGVKPDHVHESFKGGGQHVQKPSLNRSPSPNRNLFHQKSAKRR</sequence>
<dbReference type="EMBL" id="BPLR01003203">
    <property type="protein sequence ID" value="GIX82079.1"/>
    <property type="molecule type" value="Genomic_DNA"/>
</dbReference>